<evidence type="ECO:0000313" key="2">
    <source>
        <dbReference type="Proteomes" id="UP000253729"/>
    </source>
</evidence>
<sequence length="133" mass="15199">MGLRSITCGLRLCLNAFFFHLHILFSSVDHLRSVLFYFISFHSPPLSLVERLAHHLALCGWRCLRFLDVPRPCQSGYRQDSSEGSRRHDHRAKGGIAHLYHGVRCSVQGYSHIASPEPWKKQKMLGSGLLSVW</sequence>
<proteinExistence type="predicted"/>
<dbReference type="GeneID" id="38144501"/>
<keyword evidence="2" id="KW-1185">Reference proteome</keyword>
<dbReference type="EMBL" id="KZ852055">
    <property type="protein sequence ID" value="RDH31340.1"/>
    <property type="molecule type" value="Genomic_DNA"/>
</dbReference>
<organism evidence="1 2">
    <name type="scientific">Aspergillus welwitschiae</name>
    <dbReference type="NCBI Taxonomy" id="1341132"/>
    <lineage>
        <taxon>Eukaryota</taxon>
        <taxon>Fungi</taxon>
        <taxon>Dikarya</taxon>
        <taxon>Ascomycota</taxon>
        <taxon>Pezizomycotina</taxon>
        <taxon>Eurotiomycetes</taxon>
        <taxon>Eurotiomycetidae</taxon>
        <taxon>Eurotiales</taxon>
        <taxon>Aspergillaceae</taxon>
        <taxon>Aspergillus</taxon>
        <taxon>Aspergillus subgen. Circumdati</taxon>
    </lineage>
</organism>
<reference evidence="1 2" key="1">
    <citation type="submission" date="2018-07" db="EMBL/GenBank/DDBJ databases">
        <title>The genomes of Aspergillus section Nigri reveals drivers in fungal speciation.</title>
        <authorList>
            <consortium name="DOE Joint Genome Institute"/>
            <person name="Vesth T.C."/>
            <person name="Nybo J."/>
            <person name="Theobald S."/>
            <person name="Brandl J."/>
            <person name="Frisvad J.C."/>
            <person name="Nielsen K.F."/>
            <person name="Lyhne E.K."/>
            <person name="Kogle M.E."/>
            <person name="Kuo A."/>
            <person name="Riley R."/>
            <person name="Clum A."/>
            <person name="Nolan M."/>
            <person name="Lipzen A."/>
            <person name="Salamov A."/>
            <person name="Henrissat B."/>
            <person name="Wiebenga A."/>
            <person name="De vries R.P."/>
            <person name="Grigoriev I.V."/>
            <person name="Mortensen U.H."/>
            <person name="Andersen M.R."/>
            <person name="Baker S.E."/>
        </authorList>
    </citation>
    <scope>NUCLEOTIDE SEQUENCE [LARGE SCALE GENOMIC DNA]</scope>
    <source>
        <strain evidence="1 2">CBS 139.54b</strain>
    </source>
</reference>
<dbReference type="Proteomes" id="UP000253729">
    <property type="component" value="Unassembled WGS sequence"/>
</dbReference>
<accession>A0A3F3PWK5</accession>
<gene>
    <name evidence="1" type="ORF">BDQ94DRAFT_60124</name>
</gene>
<evidence type="ECO:0000313" key="1">
    <source>
        <dbReference type="EMBL" id="RDH31340.1"/>
    </source>
</evidence>
<protein>
    <submittedName>
        <fullName evidence="1">Uncharacterized protein</fullName>
    </submittedName>
</protein>
<name>A0A3F3PWK5_9EURO</name>
<dbReference type="AlphaFoldDB" id="A0A3F3PWK5"/>
<dbReference type="RefSeq" id="XP_026624362.1">
    <property type="nucleotide sequence ID" value="XM_026776145.1"/>
</dbReference>